<feature type="compositionally biased region" description="Polar residues" evidence="1">
    <location>
        <begin position="63"/>
        <end position="72"/>
    </location>
</feature>
<sequence length="94" mass="10485">MAMQKFSKTARITNANLENVPGDKPGVYRIKNAEGDVLYVGKAKGGRLDDRIAEHKGEFDGGTQFQYRTTPSKEAAERLEQKEIKKFDPPSNQA</sequence>
<organism evidence="3 4">
    <name type="scientific">Candidatus Ryanbacteria bacterium RIFCSPHIGHO2_01_45_13</name>
    <dbReference type="NCBI Taxonomy" id="1802112"/>
    <lineage>
        <taxon>Bacteria</taxon>
        <taxon>Candidatus Ryaniibacteriota</taxon>
    </lineage>
</organism>
<proteinExistence type="predicted"/>
<evidence type="ECO:0000259" key="2">
    <source>
        <dbReference type="PROSITE" id="PS50164"/>
    </source>
</evidence>
<dbReference type="AlphaFoldDB" id="A0A1G2G1A3"/>
<feature type="region of interest" description="Disordered" evidence="1">
    <location>
        <begin position="55"/>
        <end position="94"/>
    </location>
</feature>
<evidence type="ECO:0000256" key="1">
    <source>
        <dbReference type="SAM" id="MobiDB-lite"/>
    </source>
</evidence>
<name>A0A1G2G1A3_9BACT</name>
<dbReference type="Pfam" id="PF24348">
    <property type="entry name" value="DUF7508"/>
    <property type="match status" value="1"/>
</dbReference>
<reference evidence="3 4" key="1">
    <citation type="journal article" date="2016" name="Nat. Commun.">
        <title>Thousands of microbial genomes shed light on interconnected biogeochemical processes in an aquifer system.</title>
        <authorList>
            <person name="Anantharaman K."/>
            <person name="Brown C.T."/>
            <person name="Hug L.A."/>
            <person name="Sharon I."/>
            <person name="Castelle C.J."/>
            <person name="Probst A.J."/>
            <person name="Thomas B.C."/>
            <person name="Singh A."/>
            <person name="Wilkins M.J."/>
            <person name="Karaoz U."/>
            <person name="Brodie E.L."/>
            <person name="Williams K.H."/>
            <person name="Hubbard S.S."/>
            <person name="Banfield J.F."/>
        </authorList>
    </citation>
    <scope>NUCLEOTIDE SEQUENCE [LARGE SCALE GENOMIC DNA]</scope>
</reference>
<feature type="compositionally biased region" description="Basic and acidic residues" evidence="1">
    <location>
        <begin position="74"/>
        <end position="88"/>
    </location>
</feature>
<dbReference type="InterPro" id="IPR035901">
    <property type="entry name" value="GIY-YIG_endonuc_sf"/>
</dbReference>
<evidence type="ECO:0000313" key="4">
    <source>
        <dbReference type="Proteomes" id="UP000176700"/>
    </source>
</evidence>
<dbReference type="SUPFAM" id="SSF82771">
    <property type="entry name" value="GIY-YIG endonuclease"/>
    <property type="match status" value="1"/>
</dbReference>
<gene>
    <name evidence="3" type="ORF">A2W41_00140</name>
</gene>
<evidence type="ECO:0000313" key="3">
    <source>
        <dbReference type="EMBL" id="OGZ44104.1"/>
    </source>
</evidence>
<accession>A0A1G2G1A3</accession>
<protein>
    <recommendedName>
        <fullName evidence="2">GIY-YIG domain-containing protein</fullName>
    </recommendedName>
</protein>
<comment type="caution">
    <text evidence="3">The sequence shown here is derived from an EMBL/GenBank/DDBJ whole genome shotgun (WGS) entry which is preliminary data.</text>
</comment>
<dbReference type="Proteomes" id="UP000176700">
    <property type="component" value="Unassembled WGS sequence"/>
</dbReference>
<dbReference type="EMBL" id="MHNI01000001">
    <property type="protein sequence ID" value="OGZ44104.1"/>
    <property type="molecule type" value="Genomic_DNA"/>
</dbReference>
<feature type="domain" description="GIY-YIG" evidence="2">
    <location>
        <begin position="23"/>
        <end position="93"/>
    </location>
</feature>
<dbReference type="InterPro" id="IPR000305">
    <property type="entry name" value="GIY-YIG_endonuc"/>
</dbReference>
<dbReference type="InterPro" id="IPR055930">
    <property type="entry name" value="DUF7508"/>
</dbReference>
<dbReference type="Gene3D" id="3.40.1440.10">
    <property type="entry name" value="GIY-YIG endonuclease"/>
    <property type="match status" value="1"/>
</dbReference>
<dbReference type="PROSITE" id="PS50164">
    <property type="entry name" value="GIY_YIG"/>
    <property type="match status" value="1"/>
</dbReference>